<dbReference type="RefSeq" id="WP_203353982.1">
    <property type="nucleotide sequence ID" value="NZ_CP069127.1"/>
</dbReference>
<name>A0ABX7FL02_BRECH</name>
<protein>
    <submittedName>
        <fullName evidence="3">dCTP deaminase</fullName>
        <ecNumber evidence="3">3.5.4.13</ecNumber>
    </submittedName>
</protein>
<dbReference type="PANTHER" id="PTHR42680">
    <property type="entry name" value="DCTP DEAMINASE"/>
    <property type="match status" value="1"/>
</dbReference>
<evidence type="ECO:0000256" key="2">
    <source>
        <dbReference type="ARBA" id="ARBA00023080"/>
    </source>
</evidence>
<evidence type="ECO:0000313" key="3">
    <source>
        <dbReference type="EMBL" id="QRG66918.1"/>
    </source>
</evidence>
<dbReference type="Pfam" id="PF22769">
    <property type="entry name" value="DCD"/>
    <property type="match status" value="1"/>
</dbReference>
<evidence type="ECO:0000256" key="1">
    <source>
        <dbReference type="ARBA" id="ARBA00022801"/>
    </source>
</evidence>
<dbReference type="EMBL" id="CP069127">
    <property type="protein sequence ID" value="QRG66918.1"/>
    <property type="molecule type" value="Genomic_DNA"/>
</dbReference>
<dbReference type="Proteomes" id="UP000596248">
    <property type="component" value="Chromosome"/>
</dbReference>
<sequence>MILGDTKIAQYVESGLLHIEPFDDKNVGPASIDLTLGHVIKKATKNIASNPMVDNSDNYEEIDLFKKPFYLKPRETIQGYTREYVKLPSTLAGNIHNRSSLARLGLDVAMSSFANPGYEGNLPLVISNFSSHPIQIIAGLRVCQLVLTEVNGVEKPYNVREEAKYVGETGVVTSKIHLDKEINEFLRENGIESVTEDHILLFQKSLFANLQGKTAKILDLFQKEVQL</sequence>
<dbReference type="InterPro" id="IPR011962">
    <property type="entry name" value="dCTP_deaminase"/>
</dbReference>
<keyword evidence="2" id="KW-0546">Nucleotide metabolism</keyword>
<organism evidence="3 4">
    <name type="scientific">Brevibacillus choshinensis</name>
    <dbReference type="NCBI Taxonomy" id="54911"/>
    <lineage>
        <taxon>Bacteria</taxon>
        <taxon>Bacillati</taxon>
        <taxon>Bacillota</taxon>
        <taxon>Bacilli</taxon>
        <taxon>Bacillales</taxon>
        <taxon>Paenibacillaceae</taxon>
        <taxon>Brevibacillus</taxon>
    </lineage>
</organism>
<dbReference type="InterPro" id="IPR036157">
    <property type="entry name" value="dUTPase-like_sf"/>
</dbReference>
<accession>A0ABX7FL02</accession>
<dbReference type="Gene3D" id="2.70.40.10">
    <property type="match status" value="1"/>
</dbReference>
<keyword evidence="4" id="KW-1185">Reference proteome</keyword>
<dbReference type="CDD" id="cd07557">
    <property type="entry name" value="trimeric_dUTPase"/>
    <property type="match status" value="1"/>
</dbReference>
<evidence type="ECO:0000313" key="4">
    <source>
        <dbReference type="Proteomes" id="UP000596248"/>
    </source>
</evidence>
<reference evidence="3 4" key="1">
    <citation type="submission" date="2021-01" db="EMBL/GenBank/DDBJ databases">
        <title>Identification of strong promoters based on the transcriptome of Brevibacillus choshinensis.</title>
        <authorList>
            <person name="Yao D."/>
            <person name="Zhang K."/>
            <person name="Wu J."/>
        </authorList>
    </citation>
    <scope>NUCLEOTIDE SEQUENCE [LARGE SCALE GENOMIC DNA]</scope>
    <source>
        <strain evidence="3 4">HPD31-SP3</strain>
    </source>
</reference>
<gene>
    <name evidence="3" type="primary">dcd</name>
    <name evidence="3" type="ORF">JNE38_26140</name>
</gene>
<proteinExistence type="predicted"/>
<dbReference type="NCBIfam" id="TIGR02274">
    <property type="entry name" value="dCTP_deam"/>
    <property type="match status" value="1"/>
</dbReference>
<dbReference type="SUPFAM" id="SSF51283">
    <property type="entry name" value="dUTPase-like"/>
    <property type="match status" value="1"/>
</dbReference>
<dbReference type="PANTHER" id="PTHR42680:SF3">
    <property type="entry name" value="DCTP DEAMINASE"/>
    <property type="match status" value="1"/>
</dbReference>
<dbReference type="GO" id="GO:0008829">
    <property type="term" value="F:dCTP deaminase activity"/>
    <property type="evidence" value="ECO:0007669"/>
    <property type="project" value="UniProtKB-EC"/>
</dbReference>
<keyword evidence="1 3" id="KW-0378">Hydrolase</keyword>
<dbReference type="InterPro" id="IPR033704">
    <property type="entry name" value="dUTPase_trimeric"/>
</dbReference>
<dbReference type="EC" id="3.5.4.13" evidence="3"/>